<evidence type="ECO:0000313" key="3">
    <source>
        <dbReference type="Proteomes" id="UP001519325"/>
    </source>
</evidence>
<organism evidence="2 3">
    <name type="scientific">Nocardia goodfellowii</name>
    <dbReference type="NCBI Taxonomy" id="882446"/>
    <lineage>
        <taxon>Bacteria</taxon>
        <taxon>Bacillati</taxon>
        <taxon>Actinomycetota</taxon>
        <taxon>Actinomycetes</taxon>
        <taxon>Mycobacteriales</taxon>
        <taxon>Nocardiaceae</taxon>
        <taxon>Nocardia</taxon>
    </lineage>
</organism>
<protein>
    <submittedName>
        <fullName evidence="2">Uncharacterized protein</fullName>
    </submittedName>
</protein>
<name>A0ABS4QEZ4_9NOCA</name>
<proteinExistence type="predicted"/>
<evidence type="ECO:0000313" key="2">
    <source>
        <dbReference type="EMBL" id="MBP2189654.1"/>
    </source>
</evidence>
<dbReference type="Proteomes" id="UP001519325">
    <property type="component" value="Unassembled WGS sequence"/>
</dbReference>
<dbReference type="EMBL" id="JAGGMR010000001">
    <property type="protein sequence ID" value="MBP2189654.1"/>
    <property type="molecule type" value="Genomic_DNA"/>
</dbReference>
<reference evidence="2 3" key="1">
    <citation type="submission" date="2021-03" db="EMBL/GenBank/DDBJ databases">
        <title>Sequencing the genomes of 1000 actinobacteria strains.</title>
        <authorList>
            <person name="Klenk H.-P."/>
        </authorList>
    </citation>
    <scope>NUCLEOTIDE SEQUENCE [LARGE SCALE GENOMIC DNA]</scope>
    <source>
        <strain evidence="2 3">DSM 45516</strain>
    </source>
</reference>
<evidence type="ECO:0000256" key="1">
    <source>
        <dbReference type="SAM" id="MobiDB-lite"/>
    </source>
</evidence>
<sequence length="79" mass="8397">MTDRVLMLDRSFRRSTSSARDSACVSSSTGRASPCNAGGGGVDSVVLTASATGELADSRCCGWCDIRSLLFRWLARYAT</sequence>
<accession>A0ABS4QEZ4</accession>
<gene>
    <name evidence="2" type="ORF">BJ987_002555</name>
</gene>
<keyword evidence="3" id="KW-1185">Reference proteome</keyword>
<comment type="caution">
    <text evidence="2">The sequence shown here is derived from an EMBL/GenBank/DDBJ whole genome shotgun (WGS) entry which is preliminary data.</text>
</comment>
<feature type="region of interest" description="Disordered" evidence="1">
    <location>
        <begin position="16"/>
        <end position="37"/>
    </location>
</feature>
<feature type="compositionally biased region" description="Low complexity" evidence="1">
    <location>
        <begin position="16"/>
        <end position="29"/>
    </location>
</feature>